<proteinExistence type="predicted"/>
<dbReference type="PANTHER" id="PTHR37012">
    <property type="entry name" value="B-ZIP TRANSCRIPTION FACTOR (EUROFUNG)-RELATED"/>
    <property type="match status" value="1"/>
</dbReference>
<keyword evidence="1" id="KW-0175">Coiled coil</keyword>
<evidence type="ECO:0000256" key="1">
    <source>
        <dbReference type="SAM" id="Coils"/>
    </source>
</evidence>
<dbReference type="AlphaFoldDB" id="A0A317A8P3"/>
<feature type="coiled-coil region" evidence="1">
    <location>
        <begin position="62"/>
        <end position="89"/>
    </location>
</feature>
<dbReference type="Pfam" id="PF11905">
    <property type="entry name" value="DUF3425"/>
    <property type="match status" value="1"/>
</dbReference>
<evidence type="ECO:0000256" key="2">
    <source>
        <dbReference type="SAM" id="MobiDB-lite"/>
    </source>
</evidence>
<name>A0A317A8P3_9PLEO</name>
<accession>A0A317A8P3</accession>
<dbReference type="Proteomes" id="UP000249757">
    <property type="component" value="Unassembled WGS sequence"/>
</dbReference>
<comment type="caution">
    <text evidence="3">The sequence shown here is derived from an EMBL/GenBank/DDBJ whole genome shotgun (WGS) entry which is preliminary data.</text>
</comment>
<reference evidence="4" key="1">
    <citation type="journal article" date="2022" name="Microb. Genom.">
        <title>A global pangenome for the wheat fungal pathogen Pyrenophora tritici-repentis and prediction of effector protein structural homology.</title>
        <authorList>
            <person name="Moolhuijzen P.M."/>
            <person name="See P.T."/>
            <person name="Shi G."/>
            <person name="Powell H.R."/>
            <person name="Cockram J."/>
            <person name="Jorgensen L.N."/>
            <person name="Benslimane H."/>
            <person name="Strelkov S.E."/>
            <person name="Turner J."/>
            <person name="Liu Z."/>
            <person name="Moffat C.S."/>
        </authorList>
    </citation>
    <scope>NUCLEOTIDE SEQUENCE [LARGE SCALE GENOMIC DNA]</scope>
</reference>
<evidence type="ECO:0000313" key="3">
    <source>
        <dbReference type="EMBL" id="KAI1514391.1"/>
    </source>
</evidence>
<keyword evidence="4" id="KW-1185">Reference proteome</keyword>
<evidence type="ECO:0000313" key="4">
    <source>
        <dbReference type="Proteomes" id="UP000249757"/>
    </source>
</evidence>
<dbReference type="InterPro" id="IPR021833">
    <property type="entry name" value="DUF3425"/>
</dbReference>
<protein>
    <submittedName>
        <fullName evidence="3">DUF3425 domain containing protein</fullName>
    </submittedName>
</protein>
<dbReference type="EMBL" id="NRDI02000008">
    <property type="protein sequence ID" value="KAI1514391.1"/>
    <property type="molecule type" value="Genomic_DNA"/>
</dbReference>
<dbReference type="CDD" id="cd14688">
    <property type="entry name" value="bZIP_YAP"/>
    <property type="match status" value="1"/>
</dbReference>
<sequence>MPKKRSSSAANITNEDEKSQRKRVQNRISQRCSREKKLTQNRNIANFIELVKKAQTGSHENNKVLVNAYAELMQENDQLNEALLRMRKKLLSISNSSEAAASMWFFPSHANKWRGQFVTDVTQDDPIFEKLLEPKGNQRHDLGLSNYAGHDSLLEGDDIERENRVGDPFGAFSREIDYDFLDHFVMPTPCDFPDGPARNVSFFRTLSPSPPTFAAPNSLIGSFGRLSYVRMMDALEKACMIYLCEELDVQHDSTKLHEPATLLDLKLRCMNIASSKMVHDLAAVAVGVAVRYSGVGDYLQGVGAISTLEAIIQWRLAPTEDNIAQIPEPFRPTPLQRNPTHSAVIDMLNWPHLRDRFIMLAKKDRTLNIDQAVRDILFHTVFEVPHLNLSFSTLDAYYNTIGHKQGFPPLSQHEIRRKFEGESPIISQMGCNYTAQYWFEIVREMSKRMHGSNMQNTPKPQPAENHFAHRLGVTRLSGWKLSRKWWEDHSYLVTQQELSTKYPTAAASDV</sequence>
<organism evidence="3 4">
    <name type="scientific">Pyrenophora tritici-repentis</name>
    <dbReference type="NCBI Taxonomy" id="45151"/>
    <lineage>
        <taxon>Eukaryota</taxon>
        <taxon>Fungi</taxon>
        <taxon>Dikarya</taxon>
        <taxon>Ascomycota</taxon>
        <taxon>Pezizomycotina</taxon>
        <taxon>Dothideomycetes</taxon>
        <taxon>Pleosporomycetidae</taxon>
        <taxon>Pleosporales</taxon>
        <taxon>Pleosporineae</taxon>
        <taxon>Pleosporaceae</taxon>
        <taxon>Pyrenophora</taxon>
    </lineage>
</organism>
<gene>
    <name evidence="3" type="ORF">Ptr86124_007021</name>
</gene>
<feature type="region of interest" description="Disordered" evidence="2">
    <location>
        <begin position="1"/>
        <end position="29"/>
    </location>
</feature>
<dbReference type="PANTHER" id="PTHR37012:SF2">
    <property type="entry name" value="BZIP DOMAIN-CONTAINING PROTEIN-RELATED"/>
    <property type="match status" value="1"/>
</dbReference>